<sequence length="145" mass="16997">MSTDPSFGLEAWEARRKQWTTPSPDFDIEKYIQELDIKEYRDLADSKKRVGIYKQLIQQLQTFTHPVPLRFIIPVLIAGWQEEGTWPKGMHQEKIEDNPHPVYKEELTEDGDLEAQLVDEEFSEYDAVNCSYGFMDDYVTSIPYS</sequence>
<protein>
    <recommendedName>
        <fullName evidence="1">Gag1-like clamp domain-containing protein</fullName>
    </recommendedName>
</protein>
<dbReference type="Pfam" id="PF13259">
    <property type="entry name" value="clamp_Gag1-like"/>
    <property type="match status" value="1"/>
</dbReference>
<evidence type="ECO:0000313" key="2">
    <source>
        <dbReference type="EMBL" id="KAG1307011.1"/>
    </source>
</evidence>
<evidence type="ECO:0000259" key="1">
    <source>
        <dbReference type="Pfam" id="PF13259"/>
    </source>
</evidence>
<dbReference type="OrthoDB" id="5576875at2759"/>
<feature type="domain" description="Gag1-like clamp" evidence="1">
    <location>
        <begin position="8"/>
        <end position="87"/>
    </location>
</feature>
<dbReference type="AlphaFoldDB" id="A0A9P6X7D1"/>
<accession>A0A9P6X7D1</accession>
<dbReference type="EMBL" id="JAANQT010001022">
    <property type="protein sequence ID" value="KAG1307011.1"/>
    <property type="molecule type" value="Genomic_DNA"/>
</dbReference>
<dbReference type="Proteomes" id="UP000716291">
    <property type="component" value="Unassembled WGS sequence"/>
</dbReference>
<keyword evidence="3" id="KW-1185">Reference proteome</keyword>
<dbReference type="InterPro" id="IPR025124">
    <property type="entry name" value="Gag1-like_clamp"/>
</dbReference>
<comment type="caution">
    <text evidence="2">The sequence shown here is derived from an EMBL/GenBank/DDBJ whole genome shotgun (WGS) entry which is preliminary data.</text>
</comment>
<evidence type="ECO:0000313" key="3">
    <source>
        <dbReference type="Proteomes" id="UP000716291"/>
    </source>
</evidence>
<organism evidence="2 3">
    <name type="scientific">Rhizopus oryzae</name>
    <name type="common">Mucormycosis agent</name>
    <name type="synonym">Rhizopus arrhizus var. delemar</name>
    <dbReference type="NCBI Taxonomy" id="64495"/>
    <lineage>
        <taxon>Eukaryota</taxon>
        <taxon>Fungi</taxon>
        <taxon>Fungi incertae sedis</taxon>
        <taxon>Mucoromycota</taxon>
        <taxon>Mucoromycotina</taxon>
        <taxon>Mucoromycetes</taxon>
        <taxon>Mucorales</taxon>
        <taxon>Mucorineae</taxon>
        <taxon>Rhizopodaceae</taxon>
        <taxon>Rhizopus</taxon>
    </lineage>
</organism>
<gene>
    <name evidence="2" type="ORF">G6F64_007145</name>
</gene>
<proteinExistence type="predicted"/>
<reference evidence="2" key="1">
    <citation type="journal article" date="2020" name="Microb. Genom.">
        <title>Genetic diversity of clinical and environmental Mucorales isolates obtained from an investigation of mucormycosis cases among solid organ transplant recipients.</title>
        <authorList>
            <person name="Nguyen M.H."/>
            <person name="Kaul D."/>
            <person name="Muto C."/>
            <person name="Cheng S.J."/>
            <person name="Richter R.A."/>
            <person name="Bruno V.M."/>
            <person name="Liu G."/>
            <person name="Beyhan S."/>
            <person name="Sundermann A.J."/>
            <person name="Mounaud S."/>
            <person name="Pasculle A.W."/>
            <person name="Nierman W.C."/>
            <person name="Driscoll E."/>
            <person name="Cumbie R."/>
            <person name="Clancy C.J."/>
            <person name="Dupont C.L."/>
        </authorList>
    </citation>
    <scope>NUCLEOTIDE SEQUENCE</scope>
    <source>
        <strain evidence="2">GL11</strain>
    </source>
</reference>
<name>A0A9P6X7D1_RHIOR</name>